<dbReference type="InterPro" id="IPR055214">
    <property type="entry name" value="PTP-NADK"/>
</dbReference>
<dbReference type="RefSeq" id="WP_211937266.1">
    <property type="nucleotide sequence ID" value="NZ_CP073078.1"/>
</dbReference>
<proteinExistence type="predicted"/>
<dbReference type="InterPro" id="IPR029021">
    <property type="entry name" value="Prot-tyrosine_phosphatase-like"/>
</dbReference>
<evidence type="ECO:0000313" key="3">
    <source>
        <dbReference type="Proteomes" id="UP000676409"/>
    </source>
</evidence>
<dbReference type="AlphaFoldDB" id="A0A975FXV1"/>
<reference evidence="2" key="1">
    <citation type="submission" date="2021-04" db="EMBL/GenBank/DDBJ databases">
        <title>The complete genome sequence of Caulobacter sp. S6.</title>
        <authorList>
            <person name="Tang Y."/>
            <person name="Ouyang W."/>
            <person name="Liu Q."/>
            <person name="Huang B."/>
            <person name="Guo Z."/>
            <person name="Lei P."/>
        </authorList>
    </citation>
    <scope>NUCLEOTIDE SEQUENCE</scope>
    <source>
        <strain evidence="2">S6</strain>
    </source>
</reference>
<sequence>MKTFDLSTPAGRFATYVDYNLNDHAFLRLRFQNAHWLGDRLVRTNQPWPFQLKRWRDKGVRTVINLRGGFDASFYALERDACARLGLKLIDFTVRSRAAPSREQILGARDMFAQLEYPALMHCKSGADRASLMSVLYAHFQLGWPISQAVEQLSFRYLHMKTSKTGVLDHVFATYLSEAEPRGISFLDWVMSDAYDADALTREFHAGWWGNLLADKILRRE</sequence>
<organism evidence="2 3">
    <name type="scientific">Phenylobacterium montanum</name>
    <dbReference type="NCBI Taxonomy" id="2823693"/>
    <lineage>
        <taxon>Bacteria</taxon>
        <taxon>Pseudomonadati</taxon>
        <taxon>Pseudomonadota</taxon>
        <taxon>Alphaproteobacteria</taxon>
        <taxon>Caulobacterales</taxon>
        <taxon>Caulobacteraceae</taxon>
        <taxon>Phenylobacterium</taxon>
    </lineage>
</organism>
<dbReference type="Proteomes" id="UP000676409">
    <property type="component" value="Chromosome"/>
</dbReference>
<feature type="domain" description="DSP-PTPase phosphatase fused to NAD+ Kinase" evidence="1">
    <location>
        <begin position="55"/>
        <end position="138"/>
    </location>
</feature>
<accession>A0A975FXV1</accession>
<dbReference type="Gene3D" id="3.90.190.10">
    <property type="entry name" value="Protein tyrosine phosphatase superfamily"/>
    <property type="match status" value="1"/>
</dbReference>
<dbReference type="SUPFAM" id="SSF52799">
    <property type="entry name" value="(Phosphotyrosine protein) phosphatases II"/>
    <property type="match status" value="1"/>
</dbReference>
<protein>
    <submittedName>
        <fullName evidence="2">Protein tyrosine phosphatase</fullName>
    </submittedName>
</protein>
<evidence type="ECO:0000259" key="1">
    <source>
        <dbReference type="Pfam" id="PF22741"/>
    </source>
</evidence>
<evidence type="ECO:0000313" key="2">
    <source>
        <dbReference type="EMBL" id="QUD87214.1"/>
    </source>
</evidence>
<dbReference type="Pfam" id="PF22741">
    <property type="entry name" value="PTP-NADK"/>
    <property type="match status" value="1"/>
</dbReference>
<dbReference type="EMBL" id="CP073078">
    <property type="protein sequence ID" value="QUD87214.1"/>
    <property type="molecule type" value="Genomic_DNA"/>
</dbReference>
<gene>
    <name evidence="2" type="ORF">KCG34_19485</name>
</gene>
<dbReference type="KEGG" id="caul:KCG34_19485"/>
<keyword evidence="3" id="KW-1185">Reference proteome</keyword>
<name>A0A975FXV1_9CAUL</name>